<dbReference type="InterPro" id="IPR036427">
    <property type="entry name" value="Bromodomain-like_sf"/>
</dbReference>
<dbReference type="PRINTS" id="PR00503">
    <property type="entry name" value="BROMODOMAIN"/>
</dbReference>
<keyword evidence="1" id="KW-0805">Transcription regulation</keyword>
<accession>A0ABQ6MVX3</accession>
<evidence type="ECO:0000259" key="5">
    <source>
        <dbReference type="PROSITE" id="PS50014"/>
    </source>
</evidence>
<feature type="domain" description="Bromo" evidence="5">
    <location>
        <begin position="18"/>
        <end position="90"/>
    </location>
</feature>
<dbReference type="SUPFAM" id="SSF47370">
    <property type="entry name" value="Bromodomain"/>
    <property type="match status" value="1"/>
</dbReference>
<keyword evidence="2 4" id="KW-0103">Bromodomain</keyword>
<dbReference type="InterPro" id="IPR038336">
    <property type="entry name" value="NET_sf"/>
</dbReference>
<organism evidence="7 8">
    <name type="scientific">Tetraparma gracilis</name>
    <dbReference type="NCBI Taxonomy" id="2962635"/>
    <lineage>
        <taxon>Eukaryota</taxon>
        <taxon>Sar</taxon>
        <taxon>Stramenopiles</taxon>
        <taxon>Ochrophyta</taxon>
        <taxon>Bolidophyceae</taxon>
        <taxon>Parmales</taxon>
        <taxon>Triparmaceae</taxon>
        <taxon>Tetraparma</taxon>
    </lineage>
</organism>
<dbReference type="EMBL" id="BRYB01000620">
    <property type="protein sequence ID" value="GMI34111.1"/>
    <property type="molecule type" value="Genomic_DNA"/>
</dbReference>
<dbReference type="InterPro" id="IPR001487">
    <property type="entry name" value="Bromodomain"/>
</dbReference>
<name>A0ABQ6MVX3_9STRA</name>
<dbReference type="Gene3D" id="1.20.920.10">
    <property type="entry name" value="Bromodomain-like"/>
    <property type="match status" value="1"/>
</dbReference>
<dbReference type="Gene3D" id="1.20.1270.220">
    <property type="match status" value="1"/>
</dbReference>
<evidence type="ECO:0000256" key="2">
    <source>
        <dbReference type="ARBA" id="ARBA00023117"/>
    </source>
</evidence>
<dbReference type="PROSITE" id="PS50014">
    <property type="entry name" value="BROMODOMAIN_2"/>
    <property type="match status" value="1"/>
</dbReference>
<dbReference type="Pfam" id="PF00439">
    <property type="entry name" value="Bromodomain"/>
    <property type="match status" value="1"/>
</dbReference>
<evidence type="ECO:0008006" key="9">
    <source>
        <dbReference type="Google" id="ProtNLM"/>
    </source>
</evidence>
<evidence type="ECO:0000313" key="7">
    <source>
        <dbReference type="EMBL" id="GMI34111.1"/>
    </source>
</evidence>
<protein>
    <recommendedName>
        <fullName evidence="9">Bromodomain-containing protein</fullName>
    </recommendedName>
</protein>
<feature type="domain" description="NET" evidence="6">
    <location>
        <begin position="119"/>
        <end position="203"/>
    </location>
</feature>
<dbReference type="CDD" id="cd04369">
    <property type="entry name" value="Bromodomain"/>
    <property type="match status" value="1"/>
</dbReference>
<evidence type="ECO:0000256" key="1">
    <source>
        <dbReference type="ARBA" id="ARBA00023015"/>
    </source>
</evidence>
<gene>
    <name evidence="7" type="ORF">TeGR_g12756</name>
</gene>
<evidence type="ECO:0000313" key="8">
    <source>
        <dbReference type="Proteomes" id="UP001165060"/>
    </source>
</evidence>
<dbReference type="Proteomes" id="UP001165060">
    <property type="component" value="Unassembled WGS sequence"/>
</dbReference>
<dbReference type="PANTHER" id="PTHR45926">
    <property type="entry name" value="OSJNBA0053K19.4 PROTEIN"/>
    <property type="match status" value="1"/>
</dbReference>
<keyword evidence="8" id="KW-1185">Reference proteome</keyword>
<evidence type="ECO:0000256" key="4">
    <source>
        <dbReference type="PROSITE-ProRule" id="PRU00035"/>
    </source>
</evidence>
<reference evidence="7 8" key="1">
    <citation type="journal article" date="2023" name="Commun. Biol.">
        <title>Genome analysis of Parmales, the sister group of diatoms, reveals the evolutionary specialization of diatoms from phago-mixotrophs to photoautotrophs.</title>
        <authorList>
            <person name="Ban H."/>
            <person name="Sato S."/>
            <person name="Yoshikawa S."/>
            <person name="Yamada K."/>
            <person name="Nakamura Y."/>
            <person name="Ichinomiya M."/>
            <person name="Sato N."/>
            <person name="Blanc-Mathieu R."/>
            <person name="Endo H."/>
            <person name="Kuwata A."/>
            <person name="Ogata H."/>
        </authorList>
    </citation>
    <scope>NUCLEOTIDE SEQUENCE [LARGE SCALE GENOMIC DNA]</scope>
</reference>
<proteinExistence type="predicted"/>
<dbReference type="SMART" id="SM00297">
    <property type="entry name" value="BROMO"/>
    <property type="match status" value="1"/>
</dbReference>
<dbReference type="Pfam" id="PF17035">
    <property type="entry name" value="BET"/>
    <property type="match status" value="1"/>
</dbReference>
<evidence type="ECO:0000256" key="3">
    <source>
        <dbReference type="ARBA" id="ARBA00023163"/>
    </source>
</evidence>
<evidence type="ECO:0000259" key="6">
    <source>
        <dbReference type="PROSITE" id="PS51525"/>
    </source>
</evidence>
<keyword evidence="3" id="KW-0804">Transcription</keyword>
<dbReference type="InterPro" id="IPR027353">
    <property type="entry name" value="NET_dom"/>
</dbReference>
<sequence length="205" mass="22923">MSSKKDFAEMSKLVTQVMGRGDAEPFRHPVEWKELGLFDYPQIVKNPMDLTTVQKRLQTGHYGHVEEAAADVRLIWKNCQAYNADGSDFYMLASDFAKRFEDKYARLSGDALPKKATPSKPAAVNDVEPTLEEKQIFARGLFRINKEELGKVVTVLDDKSPEALTKNSAEDEVEINVDSIVPRVFHELSDYLDSLIGGAGKKAKA</sequence>
<dbReference type="PROSITE" id="PS51525">
    <property type="entry name" value="NET"/>
    <property type="match status" value="1"/>
</dbReference>
<comment type="caution">
    <text evidence="7">The sequence shown here is derived from an EMBL/GenBank/DDBJ whole genome shotgun (WGS) entry which is preliminary data.</text>
</comment>